<dbReference type="PROSITE" id="PS50158">
    <property type="entry name" value="ZF_CCHC"/>
    <property type="match status" value="1"/>
</dbReference>
<evidence type="ECO:0000313" key="21">
    <source>
        <dbReference type="EMBL" id="KAJ1526321.1"/>
    </source>
</evidence>
<dbReference type="GO" id="GO:0006508">
    <property type="term" value="P:proteolysis"/>
    <property type="evidence" value="ECO:0007669"/>
    <property type="project" value="UniProtKB-KW"/>
</dbReference>
<evidence type="ECO:0000256" key="3">
    <source>
        <dbReference type="ARBA" id="ARBA00022670"/>
    </source>
</evidence>
<keyword evidence="10" id="KW-0460">Magnesium</keyword>
<accession>A0AAV7XNB5</accession>
<dbReference type="GO" id="GO:0003887">
    <property type="term" value="F:DNA-directed DNA polymerase activity"/>
    <property type="evidence" value="ECO:0007669"/>
    <property type="project" value="UniProtKB-KW"/>
</dbReference>
<keyword evidence="4" id="KW-0540">Nuclease</keyword>
<keyword evidence="8" id="KW-0378">Hydrolase</keyword>
<keyword evidence="15" id="KW-0233">DNA recombination</keyword>
<name>A0AAV7XNB5_9NEOP</name>
<evidence type="ECO:0000256" key="10">
    <source>
        <dbReference type="ARBA" id="ARBA00022842"/>
    </source>
</evidence>
<keyword evidence="13" id="KW-0239">DNA-directed DNA polymerase</keyword>
<keyword evidence="3" id="KW-0645">Protease</keyword>
<dbReference type="GO" id="GO:0004519">
    <property type="term" value="F:endonuclease activity"/>
    <property type="evidence" value="ECO:0007669"/>
    <property type="project" value="UniProtKB-KW"/>
</dbReference>
<evidence type="ECO:0000256" key="6">
    <source>
        <dbReference type="ARBA" id="ARBA00022741"/>
    </source>
</evidence>
<dbReference type="Pfam" id="PF13976">
    <property type="entry name" value="gag_pre-integrs"/>
    <property type="match status" value="1"/>
</dbReference>
<feature type="region of interest" description="Disordered" evidence="18">
    <location>
        <begin position="757"/>
        <end position="797"/>
    </location>
</feature>
<evidence type="ECO:0000256" key="9">
    <source>
        <dbReference type="ARBA" id="ARBA00022840"/>
    </source>
</evidence>
<keyword evidence="12" id="KW-0695">RNA-directed DNA polymerase</keyword>
<evidence type="ECO:0008006" key="23">
    <source>
        <dbReference type="Google" id="ProtNLM"/>
    </source>
</evidence>
<dbReference type="GO" id="GO:0005524">
    <property type="term" value="F:ATP binding"/>
    <property type="evidence" value="ECO:0007669"/>
    <property type="project" value="UniProtKB-KW"/>
</dbReference>
<keyword evidence="14" id="KW-0917">Virion maturation</keyword>
<evidence type="ECO:0000256" key="5">
    <source>
        <dbReference type="ARBA" id="ARBA00022723"/>
    </source>
</evidence>
<dbReference type="Pfam" id="PF00665">
    <property type="entry name" value="rve"/>
    <property type="match status" value="1"/>
</dbReference>
<keyword evidence="7" id="KW-0255">Endonuclease</keyword>
<dbReference type="GO" id="GO:0003964">
    <property type="term" value="F:RNA-directed DNA polymerase activity"/>
    <property type="evidence" value="ECO:0007669"/>
    <property type="project" value="UniProtKB-KW"/>
</dbReference>
<gene>
    <name evidence="21" type="ORF">ONE63_009470</name>
</gene>
<dbReference type="SMART" id="SM00343">
    <property type="entry name" value="ZnF_C2HC"/>
    <property type="match status" value="1"/>
</dbReference>
<dbReference type="Gene3D" id="3.30.420.10">
    <property type="entry name" value="Ribonuclease H-like superfamily/Ribonuclease H"/>
    <property type="match status" value="1"/>
</dbReference>
<dbReference type="GO" id="GO:0003676">
    <property type="term" value="F:nucleic acid binding"/>
    <property type="evidence" value="ECO:0007669"/>
    <property type="project" value="InterPro"/>
</dbReference>
<evidence type="ECO:0000256" key="11">
    <source>
        <dbReference type="ARBA" id="ARBA00022908"/>
    </source>
</evidence>
<keyword evidence="6" id="KW-0547">Nucleotide-binding</keyword>
<keyword evidence="13" id="KW-0548">Nucleotidyltransferase</keyword>
<dbReference type="InterPro" id="IPR039537">
    <property type="entry name" value="Retrotran_Ty1/copia-like"/>
</dbReference>
<evidence type="ECO:0000256" key="18">
    <source>
        <dbReference type="SAM" id="MobiDB-lite"/>
    </source>
</evidence>
<dbReference type="InterPro" id="IPR012337">
    <property type="entry name" value="RNaseH-like_sf"/>
</dbReference>
<protein>
    <recommendedName>
        <fullName evidence="23">Retrovirus-related Pol polyprotein from transposon TNT 1-94</fullName>
    </recommendedName>
</protein>
<keyword evidence="9" id="KW-0067">ATP-binding</keyword>
<feature type="domain" description="Integrase catalytic" evidence="20">
    <location>
        <begin position="482"/>
        <end position="651"/>
    </location>
</feature>
<evidence type="ECO:0000313" key="22">
    <source>
        <dbReference type="Proteomes" id="UP001075354"/>
    </source>
</evidence>
<dbReference type="InterPro" id="IPR036397">
    <property type="entry name" value="RNaseH_sf"/>
</dbReference>
<keyword evidence="2" id="KW-1188">Viral release from host cell</keyword>
<evidence type="ECO:0000259" key="19">
    <source>
        <dbReference type="PROSITE" id="PS50158"/>
    </source>
</evidence>
<feature type="compositionally biased region" description="Basic and acidic residues" evidence="18">
    <location>
        <begin position="232"/>
        <end position="274"/>
    </location>
</feature>
<feature type="region of interest" description="Disordered" evidence="18">
    <location>
        <begin position="203"/>
        <end position="280"/>
    </location>
</feature>
<keyword evidence="22" id="KW-1185">Reference proteome</keyword>
<evidence type="ECO:0000256" key="15">
    <source>
        <dbReference type="ARBA" id="ARBA00023172"/>
    </source>
</evidence>
<evidence type="ECO:0000256" key="13">
    <source>
        <dbReference type="ARBA" id="ARBA00022932"/>
    </source>
</evidence>
<dbReference type="GO" id="GO:0008233">
    <property type="term" value="F:peptidase activity"/>
    <property type="evidence" value="ECO:0007669"/>
    <property type="project" value="UniProtKB-KW"/>
</dbReference>
<dbReference type="SUPFAM" id="SSF53098">
    <property type="entry name" value="Ribonuclease H-like"/>
    <property type="match status" value="1"/>
</dbReference>
<keyword evidence="16" id="KW-0511">Multifunctional enzyme</keyword>
<evidence type="ECO:0000256" key="2">
    <source>
        <dbReference type="ARBA" id="ARBA00022612"/>
    </source>
</evidence>
<dbReference type="Pfam" id="PF07727">
    <property type="entry name" value="RVT_2"/>
    <property type="match status" value="1"/>
</dbReference>
<dbReference type="Pfam" id="PF14223">
    <property type="entry name" value="Retrotran_gag_2"/>
    <property type="match status" value="1"/>
</dbReference>
<dbReference type="Gene3D" id="4.10.60.10">
    <property type="entry name" value="Zinc finger, CCHC-type"/>
    <property type="match status" value="1"/>
</dbReference>
<keyword evidence="17" id="KW-0863">Zinc-finger</keyword>
<keyword evidence="17" id="KW-0862">Zinc</keyword>
<dbReference type="Proteomes" id="UP001075354">
    <property type="component" value="Chromosome 7"/>
</dbReference>
<dbReference type="InterPro" id="IPR054722">
    <property type="entry name" value="PolX-like_BBD"/>
</dbReference>
<evidence type="ECO:0000256" key="17">
    <source>
        <dbReference type="PROSITE-ProRule" id="PRU00047"/>
    </source>
</evidence>
<feature type="compositionally biased region" description="Low complexity" evidence="18">
    <location>
        <begin position="218"/>
        <end position="227"/>
    </location>
</feature>
<dbReference type="Pfam" id="PF22936">
    <property type="entry name" value="Pol_BBD"/>
    <property type="match status" value="1"/>
</dbReference>
<dbReference type="InterPro" id="IPR025724">
    <property type="entry name" value="GAG-pre-integrase_dom"/>
</dbReference>
<reference evidence="21" key="1">
    <citation type="submission" date="2022-12" db="EMBL/GenBank/DDBJ databases">
        <title>Chromosome-level genome assembly of the bean flower thrips Megalurothrips usitatus.</title>
        <authorList>
            <person name="Ma L."/>
            <person name="Liu Q."/>
            <person name="Li H."/>
            <person name="Cai W."/>
        </authorList>
    </citation>
    <scope>NUCLEOTIDE SEQUENCE</scope>
    <source>
        <strain evidence="21">Cailab_2022a</strain>
    </source>
</reference>
<evidence type="ECO:0000256" key="14">
    <source>
        <dbReference type="ARBA" id="ARBA00023113"/>
    </source>
</evidence>
<sequence length="1278" mass="144219">MASGESPSPGVFGIAKLKGREDYQQWEFAMTNYFRRQGLLKAVQGTDVDTEQDKGSARRVERALGDICLMVDPQNYQYVEGCTTAQEAWKALNDKFKSKGHWRYVLLIRQLSQARFEDFDGMESYIAHITSIGQELKTMKEEVKDKYLVAMIFQGLPNEYDSIVMTICAGNGEMQLDDVILKLLDDSQRRAVSEQANEKSALNVKKKWVPKNKEHSSDSSYSSGSSSFTCWKCHEKGHGARECPNKKKEAKKEPEQQPENKKKEEKKVKTDKNNNKGSGPKKTFLCALSATYSASKPIIVDSGAEGHMSPDLRLLDNYRSSQHEQSVIVGDNGKLKVTGTGDLKLSSSGSVDKISDVLHVPGLSAILLSVSQCTDRDINVFFSKTGCKFLDAEDCEVKGTVLATGSRVNGLYQLDAEPAAKSAMIVENHKNYDMWHQRLGHVGSQKLKYLCEHSDDVNFSAVNSDMCVACALGKQCRQSFPRSMSPRVSEILDLVHTDLCGPLPESYGGSKYVLVLIDDYSRFVTVYFLSKKSEAKDKIVEYVTLWENQKGKVVKVIRSDNGGEFVNHQLTKFYKSKGIIQQRTVRYTPEQNGVAERQMRSMIESARSMILHANCSKKLWAEAVNTAVYVQNKVPHAGCANVPEKLFHDGDVKYAHLKVFGSDAYVHVPKQVRGNKLEPRARLMVFVGYDTAVKGYRLIDPKRPKDVVIEHSVKFNEGKFTACSELGVSDVSDVVYVPILDLIDDVPDIVDVPVEEEFYDADDHEEDERENDREDENANDNHEEADNNQLRRSTRERHRPQRFDEFELYAANLYNEAVFDDYVEPSTVKEALNSKDKDLWVAAMNEELKSYTDIKVWELVNKPDGKNILKCKWVYKIKRNCNGEVVKFKARLVAVGCAQKYGIDFQDTFAPVVRYSTLRLFFALSVKIGLQIHHVDISTAFLNGDLKEDIYMSQPDGIESIPGKVYKLKKAVYGLKQASKCCQCDKLKSVLSVNFSTKDLGPVSECLSMKVTRSEYSIKLDQRAYCEKLLTKFGMLNSVPAKTPIEYGLKLEKSDKCDKSIPYQEAIGGLLYLSLCTRPDIAYSVNYLSRFCNGYSKEHWKAVQRIFRYLRGTMDYGVKYSESEEDVIGYCDASFGNDCTERKSVSGYAVTLSNGAISWESRKQEVTALSSTEAEYICITHASKECMFLQGFLFELCGRYGSILLYNDNMSALKLSEHPGYHSRTKHIDVRFHYIRELCNDGKLELMHMSTKDMPADVLTKGLNHECHVKCIASLGVS</sequence>
<keyword evidence="5" id="KW-0479">Metal-binding</keyword>
<dbReference type="PANTHER" id="PTHR42648:SF11">
    <property type="entry name" value="TRANSPOSON TY4-P GAG-POL POLYPROTEIN"/>
    <property type="match status" value="1"/>
</dbReference>
<dbReference type="Pfam" id="PF25597">
    <property type="entry name" value="SH3_retrovirus"/>
    <property type="match status" value="1"/>
</dbReference>
<comment type="caution">
    <text evidence="21">The sequence shown here is derived from an EMBL/GenBank/DDBJ whole genome shotgun (WGS) entry which is preliminary data.</text>
</comment>
<keyword evidence="13" id="KW-0808">Transferase</keyword>
<evidence type="ECO:0000256" key="7">
    <source>
        <dbReference type="ARBA" id="ARBA00022759"/>
    </source>
</evidence>
<dbReference type="SUPFAM" id="SSF57756">
    <property type="entry name" value="Retrovirus zinc finger-like domains"/>
    <property type="match status" value="1"/>
</dbReference>
<dbReference type="GO" id="GO:0015074">
    <property type="term" value="P:DNA integration"/>
    <property type="evidence" value="ECO:0007669"/>
    <property type="project" value="UniProtKB-KW"/>
</dbReference>
<evidence type="ECO:0000256" key="12">
    <source>
        <dbReference type="ARBA" id="ARBA00022918"/>
    </source>
</evidence>
<dbReference type="InterPro" id="IPR001584">
    <property type="entry name" value="Integrase_cat-core"/>
</dbReference>
<dbReference type="PANTHER" id="PTHR42648">
    <property type="entry name" value="TRANSPOSASE, PUTATIVE-RELATED"/>
    <property type="match status" value="1"/>
</dbReference>
<dbReference type="GO" id="GO:0006310">
    <property type="term" value="P:DNA recombination"/>
    <property type="evidence" value="ECO:0007669"/>
    <property type="project" value="UniProtKB-KW"/>
</dbReference>
<feature type="compositionally biased region" description="Acidic residues" evidence="18">
    <location>
        <begin position="757"/>
        <end position="778"/>
    </location>
</feature>
<dbReference type="PROSITE" id="PS50994">
    <property type="entry name" value="INTEGRASE"/>
    <property type="match status" value="1"/>
</dbReference>
<organism evidence="21 22">
    <name type="scientific">Megalurothrips usitatus</name>
    <name type="common">bean blossom thrips</name>
    <dbReference type="NCBI Taxonomy" id="439358"/>
    <lineage>
        <taxon>Eukaryota</taxon>
        <taxon>Metazoa</taxon>
        <taxon>Ecdysozoa</taxon>
        <taxon>Arthropoda</taxon>
        <taxon>Hexapoda</taxon>
        <taxon>Insecta</taxon>
        <taxon>Pterygota</taxon>
        <taxon>Neoptera</taxon>
        <taxon>Paraneoptera</taxon>
        <taxon>Thysanoptera</taxon>
        <taxon>Terebrantia</taxon>
        <taxon>Thripoidea</taxon>
        <taxon>Thripidae</taxon>
        <taxon>Megalurothrips</taxon>
    </lineage>
</organism>
<feature type="domain" description="CCHC-type" evidence="19">
    <location>
        <begin position="230"/>
        <end position="245"/>
    </location>
</feature>
<dbReference type="EMBL" id="JAPTSV010000007">
    <property type="protein sequence ID" value="KAJ1526321.1"/>
    <property type="molecule type" value="Genomic_DNA"/>
</dbReference>
<evidence type="ECO:0000256" key="4">
    <source>
        <dbReference type="ARBA" id="ARBA00022722"/>
    </source>
</evidence>
<dbReference type="InterPro" id="IPR057670">
    <property type="entry name" value="SH3_retrovirus"/>
</dbReference>
<dbReference type="GO" id="GO:0008270">
    <property type="term" value="F:zinc ion binding"/>
    <property type="evidence" value="ECO:0007669"/>
    <property type="project" value="UniProtKB-KW"/>
</dbReference>
<dbReference type="AlphaFoldDB" id="A0AAV7XNB5"/>
<proteinExistence type="predicted"/>
<dbReference type="InterPro" id="IPR036875">
    <property type="entry name" value="Znf_CCHC_sf"/>
</dbReference>
<evidence type="ECO:0000256" key="8">
    <source>
        <dbReference type="ARBA" id="ARBA00022801"/>
    </source>
</evidence>
<keyword evidence="11" id="KW-0229">DNA integration</keyword>
<evidence type="ECO:0000259" key="20">
    <source>
        <dbReference type="PROSITE" id="PS50994"/>
    </source>
</evidence>
<evidence type="ECO:0000256" key="1">
    <source>
        <dbReference type="ARBA" id="ARBA00002180"/>
    </source>
</evidence>
<evidence type="ECO:0000256" key="16">
    <source>
        <dbReference type="ARBA" id="ARBA00023268"/>
    </source>
</evidence>
<dbReference type="InterPro" id="IPR013103">
    <property type="entry name" value="RVT_2"/>
</dbReference>
<dbReference type="CDD" id="cd09272">
    <property type="entry name" value="RNase_HI_RT_Ty1"/>
    <property type="match status" value="1"/>
</dbReference>
<comment type="function">
    <text evidence="1">The aspartyl protease (PR) mediates the proteolytic cleavages of the Gag and Gag-Pol polyproteins after assembly of the VLP.</text>
</comment>
<dbReference type="InterPro" id="IPR001878">
    <property type="entry name" value="Znf_CCHC"/>
</dbReference>